<name>A0A2P5CTF7_TREOI</name>
<feature type="compositionally biased region" description="Basic and acidic residues" evidence="1">
    <location>
        <begin position="52"/>
        <end position="63"/>
    </location>
</feature>
<reference evidence="3" key="1">
    <citation type="submission" date="2016-06" db="EMBL/GenBank/DDBJ databases">
        <title>Parallel loss of symbiosis genes in relatives of nitrogen-fixing non-legume Parasponia.</title>
        <authorList>
            <person name="Van Velzen R."/>
            <person name="Holmer R."/>
            <person name="Bu F."/>
            <person name="Rutten L."/>
            <person name="Van Zeijl A."/>
            <person name="Liu W."/>
            <person name="Santuari L."/>
            <person name="Cao Q."/>
            <person name="Sharma T."/>
            <person name="Shen D."/>
            <person name="Roswanjaya Y."/>
            <person name="Wardhani T."/>
            <person name="Kalhor M.S."/>
            <person name="Jansen J."/>
            <person name="Van den Hoogen J."/>
            <person name="Gungor B."/>
            <person name="Hartog M."/>
            <person name="Hontelez J."/>
            <person name="Verver J."/>
            <person name="Yang W.-C."/>
            <person name="Schijlen E."/>
            <person name="Repin R."/>
            <person name="Schilthuizen M."/>
            <person name="Schranz E."/>
            <person name="Heidstra R."/>
            <person name="Miyata K."/>
            <person name="Fedorova E."/>
            <person name="Kohlen W."/>
            <person name="Bisseling T."/>
            <person name="Smit S."/>
            <person name="Geurts R."/>
        </authorList>
    </citation>
    <scope>NUCLEOTIDE SEQUENCE [LARGE SCALE GENOMIC DNA]</scope>
    <source>
        <strain evidence="3">cv. RG33-2</strain>
    </source>
</reference>
<organism evidence="2 3">
    <name type="scientific">Trema orientale</name>
    <name type="common">Charcoal tree</name>
    <name type="synonym">Celtis orientalis</name>
    <dbReference type="NCBI Taxonomy" id="63057"/>
    <lineage>
        <taxon>Eukaryota</taxon>
        <taxon>Viridiplantae</taxon>
        <taxon>Streptophyta</taxon>
        <taxon>Embryophyta</taxon>
        <taxon>Tracheophyta</taxon>
        <taxon>Spermatophyta</taxon>
        <taxon>Magnoliopsida</taxon>
        <taxon>eudicotyledons</taxon>
        <taxon>Gunneridae</taxon>
        <taxon>Pentapetalae</taxon>
        <taxon>rosids</taxon>
        <taxon>fabids</taxon>
        <taxon>Rosales</taxon>
        <taxon>Cannabaceae</taxon>
        <taxon>Trema</taxon>
    </lineage>
</organism>
<feature type="region of interest" description="Disordered" evidence="1">
    <location>
        <begin position="41"/>
        <end position="63"/>
    </location>
</feature>
<sequence>MGLCLLSIARHGVARIGWFPRLPGMASSGGVEEVELVASDRKGSDGSLGRAIKRDETEGVRSC</sequence>
<dbReference type="Proteomes" id="UP000237000">
    <property type="component" value="Unassembled WGS sequence"/>
</dbReference>
<feature type="non-terminal residue" evidence="2">
    <location>
        <position position="63"/>
    </location>
</feature>
<evidence type="ECO:0000313" key="3">
    <source>
        <dbReference type="Proteomes" id="UP000237000"/>
    </source>
</evidence>
<dbReference type="InParanoid" id="A0A2P5CTF7"/>
<comment type="caution">
    <text evidence="2">The sequence shown here is derived from an EMBL/GenBank/DDBJ whole genome shotgun (WGS) entry which is preliminary data.</text>
</comment>
<gene>
    <name evidence="2" type="ORF">TorRG33x02_273510</name>
</gene>
<proteinExistence type="predicted"/>
<dbReference type="AlphaFoldDB" id="A0A2P5CTF7"/>
<protein>
    <submittedName>
        <fullName evidence="2">Uncharacterized protein</fullName>
    </submittedName>
</protein>
<evidence type="ECO:0000313" key="2">
    <source>
        <dbReference type="EMBL" id="PON64329.1"/>
    </source>
</evidence>
<evidence type="ECO:0000256" key="1">
    <source>
        <dbReference type="SAM" id="MobiDB-lite"/>
    </source>
</evidence>
<keyword evidence="3" id="KW-1185">Reference proteome</keyword>
<dbReference type="EMBL" id="JXTC01000329">
    <property type="protein sequence ID" value="PON64329.1"/>
    <property type="molecule type" value="Genomic_DNA"/>
</dbReference>
<accession>A0A2P5CTF7</accession>